<sequence length="65" mass="7227">MARLKITQVRSKIGGTQNQRDSLRSLGLKRIGDVVVKEDRPEIRGMVAKVTHLVEVAELSEEGVE</sequence>
<dbReference type="RefSeq" id="WP_036328491.1">
    <property type="nucleotide sequence ID" value="NZ_BAAAGP010000021.1"/>
</dbReference>
<reference evidence="7 8" key="1">
    <citation type="submission" date="2021-01" db="EMBL/GenBank/DDBJ databases">
        <title>Whole genome shotgun sequence of Microbispora corallina NBRC 16416.</title>
        <authorList>
            <person name="Komaki H."/>
            <person name="Tamura T."/>
        </authorList>
    </citation>
    <scope>NUCLEOTIDE SEQUENCE [LARGE SCALE GENOMIC DNA]</scope>
    <source>
        <strain evidence="7 8">NBRC 16416</strain>
    </source>
</reference>
<dbReference type="EMBL" id="BOOC01000027">
    <property type="protein sequence ID" value="GIH42065.1"/>
    <property type="molecule type" value="Genomic_DNA"/>
</dbReference>
<evidence type="ECO:0000313" key="7">
    <source>
        <dbReference type="EMBL" id="GIH42065.1"/>
    </source>
</evidence>
<dbReference type="InterPro" id="IPR016082">
    <property type="entry name" value="Ribosomal_uL30_ferredoxin-like"/>
</dbReference>
<dbReference type="Pfam" id="PF00327">
    <property type="entry name" value="Ribosomal_L30"/>
    <property type="match status" value="1"/>
</dbReference>
<evidence type="ECO:0000256" key="3">
    <source>
        <dbReference type="ARBA" id="ARBA00022980"/>
    </source>
</evidence>
<dbReference type="InterPro" id="IPR036919">
    <property type="entry name" value="Ribo_uL30_ferredoxin-like_sf"/>
</dbReference>
<dbReference type="CDD" id="cd01658">
    <property type="entry name" value="Ribosomal_L30"/>
    <property type="match status" value="1"/>
</dbReference>
<dbReference type="PIRSF" id="PIRSF002211">
    <property type="entry name" value="Ribosomal_L30_bac-type"/>
    <property type="match status" value="1"/>
</dbReference>
<comment type="subunit">
    <text evidence="2 5">Part of the 50S ribosomal subunit.</text>
</comment>
<evidence type="ECO:0000259" key="6">
    <source>
        <dbReference type="Pfam" id="PF00327"/>
    </source>
</evidence>
<name>A0ABQ4G4W8_9ACTN</name>
<feature type="domain" description="Large ribosomal subunit protein uL30-like ferredoxin-like fold" evidence="6">
    <location>
        <begin position="4"/>
        <end position="54"/>
    </location>
</feature>
<organism evidence="7 8">
    <name type="scientific">Microbispora corallina</name>
    <dbReference type="NCBI Taxonomy" id="83302"/>
    <lineage>
        <taxon>Bacteria</taxon>
        <taxon>Bacillati</taxon>
        <taxon>Actinomycetota</taxon>
        <taxon>Actinomycetes</taxon>
        <taxon>Streptosporangiales</taxon>
        <taxon>Streptosporangiaceae</taxon>
        <taxon>Microbispora</taxon>
    </lineage>
</organism>
<evidence type="ECO:0000313" key="8">
    <source>
        <dbReference type="Proteomes" id="UP000603904"/>
    </source>
</evidence>
<proteinExistence type="inferred from homology"/>
<dbReference type="PANTHER" id="PTHR15892">
    <property type="entry name" value="MITOCHONDRIAL RIBOSOMAL PROTEIN L30"/>
    <property type="match status" value="1"/>
</dbReference>
<keyword evidence="4 5" id="KW-0687">Ribonucleoprotein</keyword>
<dbReference type="SUPFAM" id="SSF55129">
    <property type="entry name" value="Ribosomal protein L30p/L7e"/>
    <property type="match status" value="1"/>
</dbReference>
<dbReference type="InterPro" id="IPR005996">
    <property type="entry name" value="Ribosomal_uL30_bac-type"/>
</dbReference>
<accession>A0ABQ4G4W8</accession>
<dbReference type="Proteomes" id="UP000603904">
    <property type="component" value="Unassembled WGS sequence"/>
</dbReference>
<evidence type="ECO:0000256" key="1">
    <source>
        <dbReference type="ARBA" id="ARBA00007594"/>
    </source>
</evidence>
<gene>
    <name evidence="5 7" type="primary">rpmD</name>
    <name evidence="7" type="ORF">Mco01_50650</name>
</gene>
<dbReference type="GO" id="GO:0005840">
    <property type="term" value="C:ribosome"/>
    <property type="evidence" value="ECO:0007669"/>
    <property type="project" value="UniProtKB-KW"/>
</dbReference>
<evidence type="ECO:0000256" key="2">
    <source>
        <dbReference type="ARBA" id="ARBA00011838"/>
    </source>
</evidence>
<comment type="similarity">
    <text evidence="1 5">Belongs to the universal ribosomal protein uL30 family.</text>
</comment>
<dbReference type="PANTHER" id="PTHR15892:SF2">
    <property type="entry name" value="LARGE RIBOSOMAL SUBUNIT PROTEIN UL30M"/>
    <property type="match status" value="1"/>
</dbReference>
<dbReference type="Gene3D" id="3.30.1390.20">
    <property type="entry name" value="Ribosomal protein L30, ferredoxin-like fold domain"/>
    <property type="match status" value="1"/>
</dbReference>
<dbReference type="NCBIfam" id="TIGR01308">
    <property type="entry name" value="rpmD_bact"/>
    <property type="match status" value="1"/>
</dbReference>
<keyword evidence="8" id="KW-1185">Reference proteome</keyword>
<dbReference type="HAMAP" id="MF_01371_B">
    <property type="entry name" value="Ribosomal_uL30_B"/>
    <property type="match status" value="1"/>
</dbReference>
<comment type="caution">
    <text evidence="7">The sequence shown here is derived from an EMBL/GenBank/DDBJ whole genome shotgun (WGS) entry which is preliminary data.</text>
</comment>
<keyword evidence="3 5" id="KW-0689">Ribosomal protein</keyword>
<evidence type="ECO:0000256" key="4">
    <source>
        <dbReference type="ARBA" id="ARBA00023274"/>
    </source>
</evidence>
<evidence type="ECO:0000256" key="5">
    <source>
        <dbReference type="HAMAP-Rule" id="MF_01371"/>
    </source>
</evidence>
<protein>
    <recommendedName>
        <fullName evidence="5">Large ribosomal subunit protein uL30</fullName>
    </recommendedName>
</protein>